<dbReference type="Gene3D" id="3.20.20.140">
    <property type="entry name" value="Metal-dependent hydrolases"/>
    <property type="match status" value="1"/>
</dbReference>
<dbReference type="EMBL" id="JAANYN010000001">
    <property type="protein sequence ID" value="NHE55422.1"/>
    <property type="molecule type" value="Genomic_DNA"/>
</dbReference>
<proteinExistence type="inferred from homology"/>
<organism evidence="3 4">
    <name type="scientific">Cyclobacterium plantarum</name>
    <dbReference type="NCBI Taxonomy" id="2716263"/>
    <lineage>
        <taxon>Bacteria</taxon>
        <taxon>Pseudomonadati</taxon>
        <taxon>Bacteroidota</taxon>
        <taxon>Cytophagia</taxon>
        <taxon>Cytophagales</taxon>
        <taxon>Cyclobacteriaceae</taxon>
        <taxon>Cyclobacterium</taxon>
    </lineage>
</organism>
<evidence type="ECO:0000313" key="4">
    <source>
        <dbReference type="Proteomes" id="UP000649799"/>
    </source>
</evidence>
<dbReference type="InterPro" id="IPR052350">
    <property type="entry name" value="Metallo-dep_Lactonases"/>
</dbReference>
<dbReference type="Proteomes" id="UP000649799">
    <property type="component" value="Unassembled WGS sequence"/>
</dbReference>
<dbReference type="RefSeq" id="WP_166142319.1">
    <property type="nucleotide sequence ID" value="NZ_JAANYN010000001.1"/>
</dbReference>
<accession>A0ABX0H1V5</accession>
<evidence type="ECO:0000256" key="1">
    <source>
        <dbReference type="ARBA" id="ARBA00038310"/>
    </source>
</evidence>
<dbReference type="InterPro" id="IPR032466">
    <property type="entry name" value="Metal_Hydrolase"/>
</dbReference>
<comment type="caution">
    <text evidence="3">The sequence shown here is derived from an EMBL/GenBank/DDBJ whole genome shotgun (WGS) entry which is preliminary data.</text>
</comment>
<protein>
    <submittedName>
        <fullName evidence="3">Amidohydrolase family protein</fullName>
    </submittedName>
</protein>
<dbReference type="PANTHER" id="PTHR43569">
    <property type="entry name" value="AMIDOHYDROLASE"/>
    <property type="match status" value="1"/>
</dbReference>
<name>A0ABX0H1V5_9BACT</name>
<keyword evidence="4" id="KW-1185">Reference proteome</keyword>
<evidence type="ECO:0000259" key="2">
    <source>
        <dbReference type="Pfam" id="PF04909"/>
    </source>
</evidence>
<dbReference type="PANTHER" id="PTHR43569:SF2">
    <property type="entry name" value="AMIDOHYDROLASE-RELATED DOMAIN-CONTAINING PROTEIN"/>
    <property type="match status" value="1"/>
</dbReference>
<dbReference type="InterPro" id="IPR006680">
    <property type="entry name" value="Amidohydro-rel"/>
</dbReference>
<evidence type="ECO:0000313" key="3">
    <source>
        <dbReference type="EMBL" id="NHE55422.1"/>
    </source>
</evidence>
<reference evidence="3 4" key="1">
    <citation type="submission" date="2020-03" db="EMBL/GenBank/DDBJ databases">
        <title>Cyclobacterium plantarum sp. nov., a marine bacterium isolated from a coastal-marine wetland.</title>
        <authorList>
            <person name="Sanchez-Porro C."/>
            <person name="Ventosa A."/>
            <person name="Amoozegar M."/>
        </authorList>
    </citation>
    <scope>NUCLEOTIDE SEQUENCE [LARGE SCALE GENOMIC DNA]</scope>
    <source>
        <strain evidence="3 4">GBPx2</strain>
    </source>
</reference>
<sequence length="309" mass="35564">MNKRAFIRKGILASATLAVGPSSLFSFEGARSFSSHIPVVDTHLHLWDLSEMDYPWLKGKGLPLEKNYSLADYRKATKGFPVSKMVFVECGRAPEQYLQEVDWVQGLSGKNPEIAGMVAYFPLEKGAAAQEDMEKMAERNIVRGIRKSFMPGNSGYFQGIALMKNFHWVCEVNIGHEQLGDFLDMVKKFPEQVFILDHMVNPDIRNQDWNTWEKALMPFASQDRVYCKVSGILTRTSWNWELPDIQPYFDTVMEVFGPDRIMYGGDWPVLLRAETLHRWITSFYALSKALSMEEKRKLFHSNAELVYRI</sequence>
<dbReference type="Pfam" id="PF04909">
    <property type="entry name" value="Amidohydro_2"/>
    <property type="match status" value="1"/>
</dbReference>
<comment type="similarity">
    <text evidence="1">Belongs to the metallo-dependent hydrolases superfamily.</text>
</comment>
<dbReference type="SUPFAM" id="SSF51556">
    <property type="entry name" value="Metallo-dependent hydrolases"/>
    <property type="match status" value="1"/>
</dbReference>
<gene>
    <name evidence="3" type="ORF">G9Q97_01190</name>
</gene>
<feature type="domain" description="Amidohydrolase-related" evidence="2">
    <location>
        <begin position="40"/>
        <end position="309"/>
    </location>
</feature>